<comment type="caution">
    <text evidence="1">The sequence shown here is derived from an EMBL/GenBank/DDBJ whole genome shotgun (WGS) entry which is preliminary data.</text>
</comment>
<dbReference type="EMBL" id="JBHSML010000007">
    <property type="protein sequence ID" value="MFC5517189.1"/>
    <property type="molecule type" value="Genomic_DNA"/>
</dbReference>
<sequence>MMSAATSSSSGTSGRSLPEKLGFKDGMAVAFVALPAELEALADSVAFDAVLRTDDWASPLGSDPALDAIHAFTKSRAEVERDLVRLQNAIRRDGMIWVSWPKKASKVASDVTEDVVRDAALKLDLVDIKVAAIDATWSGLKLMVRKDRR</sequence>
<protein>
    <submittedName>
        <fullName evidence="1">DUF3052 domain-containing protein</fullName>
    </submittedName>
</protein>
<name>A0ABW0PYP8_9HYPH</name>
<reference evidence="2" key="1">
    <citation type="journal article" date="2019" name="Int. J. Syst. Evol. Microbiol.">
        <title>The Global Catalogue of Microorganisms (GCM) 10K type strain sequencing project: providing services to taxonomists for standard genome sequencing and annotation.</title>
        <authorList>
            <consortium name="The Broad Institute Genomics Platform"/>
            <consortium name="The Broad Institute Genome Sequencing Center for Infectious Disease"/>
            <person name="Wu L."/>
            <person name="Ma J."/>
        </authorList>
    </citation>
    <scope>NUCLEOTIDE SEQUENCE [LARGE SCALE GENOMIC DNA]</scope>
    <source>
        <strain evidence="2">KACC 12633</strain>
    </source>
</reference>
<keyword evidence="2" id="KW-1185">Reference proteome</keyword>
<gene>
    <name evidence="1" type="ORF">ACFPP9_15495</name>
</gene>
<proteinExistence type="predicted"/>
<dbReference type="RefSeq" id="WP_266345891.1">
    <property type="nucleotide sequence ID" value="NZ_JAPKNH010000011.1"/>
</dbReference>
<organism evidence="1 2">
    <name type="scientific">Kaistia terrae</name>
    <dbReference type="NCBI Taxonomy" id="537017"/>
    <lineage>
        <taxon>Bacteria</taxon>
        <taxon>Pseudomonadati</taxon>
        <taxon>Pseudomonadota</taxon>
        <taxon>Alphaproteobacteria</taxon>
        <taxon>Hyphomicrobiales</taxon>
        <taxon>Kaistiaceae</taxon>
        <taxon>Kaistia</taxon>
    </lineage>
</organism>
<evidence type="ECO:0000313" key="2">
    <source>
        <dbReference type="Proteomes" id="UP001596150"/>
    </source>
</evidence>
<evidence type="ECO:0000313" key="1">
    <source>
        <dbReference type="EMBL" id="MFC5517189.1"/>
    </source>
</evidence>
<dbReference type="Proteomes" id="UP001596150">
    <property type="component" value="Unassembled WGS sequence"/>
</dbReference>
<accession>A0ABW0PYP8</accession>